<evidence type="ECO:0000256" key="8">
    <source>
        <dbReference type="HAMAP-Rule" id="MF_01895"/>
    </source>
</evidence>
<evidence type="ECO:0000313" key="11">
    <source>
        <dbReference type="EMBL" id="BAV33620.1"/>
    </source>
</evidence>
<dbReference type="Pfam" id="PF00575">
    <property type="entry name" value="S1"/>
    <property type="match status" value="1"/>
</dbReference>
<evidence type="ECO:0000256" key="4">
    <source>
        <dbReference type="ARBA" id="ARBA00022722"/>
    </source>
</evidence>
<dbReference type="CDD" id="cd04471">
    <property type="entry name" value="S1_RNase_R"/>
    <property type="match status" value="1"/>
</dbReference>
<dbReference type="EMBL" id="AP014879">
    <property type="protein sequence ID" value="BAV33620.1"/>
    <property type="molecule type" value="Genomic_DNA"/>
</dbReference>
<evidence type="ECO:0000256" key="3">
    <source>
        <dbReference type="ARBA" id="ARBA00022490"/>
    </source>
</evidence>
<keyword evidence="6 8" id="KW-0269">Exonuclease</keyword>
<proteinExistence type="inferred from homology"/>
<keyword evidence="4 8" id="KW-0540">Nuclease</keyword>
<dbReference type="InterPro" id="IPR011805">
    <property type="entry name" value="RNase_R"/>
</dbReference>
<dbReference type="InterPro" id="IPR004476">
    <property type="entry name" value="RNase_II/RNase_R"/>
</dbReference>
<keyword evidence="12" id="KW-1185">Reference proteome</keyword>
<dbReference type="GO" id="GO:0005829">
    <property type="term" value="C:cytosol"/>
    <property type="evidence" value="ECO:0007669"/>
    <property type="project" value="TreeGrafter"/>
</dbReference>
<keyword evidence="7 8" id="KW-0694">RNA-binding</keyword>
<comment type="subcellular location">
    <subcellularLocation>
        <location evidence="2 8">Cytoplasm</location>
    </subcellularLocation>
</comment>
<dbReference type="GO" id="GO:0006402">
    <property type="term" value="P:mRNA catabolic process"/>
    <property type="evidence" value="ECO:0007669"/>
    <property type="project" value="TreeGrafter"/>
</dbReference>
<dbReference type="Proteomes" id="UP000243180">
    <property type="component" value="Chromosome"/>
</dbReference>
<dbReference type="SMART" id="SM00316">
    <property type="entry name" value="S1"/>
    <property type="match status" value="1"/>
</dbReference>
<dbReference type="PANTHER" id="PTHR23355">
    <property type="entry name" value="RIBONUCLEASE"/>
    <property type="match status" value="1"/>
</dbReference>
<dbReference type="NCBIfam" id="TIGR02063">
    <property type="entry name" value="RNase_R"/>
    <property type="match status" value="1"/>
</dbReference>
<dbReference type="Pfam" id="PF08206">
    <property type="entry name" value="OB_RNB"/>
    <property type="match status" value="1"/>
</dbReference>
<dbReference type="NCBIfam" id="TIGR00358">
    <property type="entry name" value="3_prime_RNase"/>
    <property type="match status" value="1"/>
</dbReference>
<evidence type="ECO:0000256" key="6">
    <source>
        <dbReference type="ARBA" id="ARBA00022839"/>
    </source>
</evidence>
<accession>A0A1B4XFN9</accession>
<reference evidence="11 12" key="1">
    <citation type="submission" date="2015-05" db="EMBL/GenBank/DDBJ databases">
        <title>Complete genome sequence of a sulfur-oxidizing gammaproteobacterium strain HA5.</title>
        <authorList>
            <person name="Miura A."/>
            <person name="Kojima H."/>
            <person name="Fukui M."/>
        </authorList>
    </citation>
    <scope>NUCLEOTIDE SEQUENCE [LARGE SCALE GENOMIC DNA]</scope>
    <source>
        <strain evidence="11 12">HA5</strain>
    </source>
</reference>
<dbReference type="SUPFAM" id="SSF50249">
    <property type="entry name" value="Nucleic acid-binding proteins"/>
    <property type="match status" value="4"/>
</dbReference>
<evidence type="ECO:0000256" key="1">
    <source>
        <dbReference type="ARBA" id="ARBA00001849"/>
    </source>
</evidence>
<sequence length="759" mass="85780">MSTRKPKKPFQDPMAEREQQKYEHPVPSREAILAVLTERNELLPFRELADALAVHGERDEDAFSRRLRAMERDGQILKNRRGLYGLAHKMDMVSGRVSGHPDGFGFLIPDEEGEDLFLSPAEMRQLMHGDRVMARVTGVDQRGRREGAVVQVLERAHPTVVGRFVTQHGMSFVVPSDKRITQDIAISRGDEGAAKENQLVVAEITLPPTRHRPPAGRVAEVLGDHMAPGMEIEVAIRAHSIPHVWPGDVLDEIKGLTPEVPAHASDGRFDLRGIPLVTIDGEDARDFDDAVFAEHDGRQWRLIVAIADVSYYVKPGTALDREAYQRGNSVYFPQNVVPMLPEILSNGLCSINPKVDRLCMACEMLIDAHGNISRYRFHEAVMRSRARLTYTKVAAMLVEKDAALRQEYAEVVPHLEALYGLYKILHNARMKRGAVDFELPETRIVFDEQRKIREIVPLQRNDAHRLIEECMLAANVCAAEILKKHKVPAPYRIHEGPTTEKLSNLREFLTEIGLSLGGGDKPQAQHYSKLIKQVEKRQDSRLIQTVLLRSLSQAVYSPDNIGHFALGYPNYTHFTSPIRRYPDLLVHRAIKDILAKRPATITPELAKQQGEHCSLTERRADEATREVTRWLKAEFMMDKIGEEFDGYISGVTNFGIFVELVQFYVDGLVHITALGNDYYHFDAAHHRLMGERTRQIYRLGDKVRVRVARVDLDETKIDFELVGVESTGRGKAGKAPKQGRPEGKRAPKSSAKGSRKRRR</sequence>
<comment type="function">
    <text evidence="8">3'-5' exoribonuclease that releases 5'-nucleoside monophosphates and is involved in maturation of structured RNAs.</text>
</comment>
<feature type="compositionally biased region" description="Basic and acidic residues" evidence="9">
    <location>
        <begin position="14"/>
        <end position="25"/>
    </location>
</feature>
<dbReference type="InParanoid" id="A0A1B4XFN9"/>
<evidence type="ECO:0000313" key="12">
    <source>
        <dbReference type="Proteomes" id="UP000243180"/>
    </source>
</evidence>
<feature type="domain" description="S1 motif" evidence="10">
    <location>
        <begin position="641"/>
        <end position="722"/>
    </location>
</feature>
<dbReference type="InterPro" id="IPR011129">
    <property type="entry name" value="CSD"/>
</dbReference>
<evidence type="ECO:0000256" key="9">
    <source>
        <dbReference type="SAM" id="MobiDB-lite"/>
    </source>
</evidence>
<dbReference type="InterPro" id="IPR022966">
    <property type="entry name" value="RNase_II/R_CS"/>
</dbReference>
<dbReference type="InterPro" id="IPR013223">
    <property type="entry name" value="RNase_B_OB_dom"/>
</dbReference>
<dbReference type="PROSITE" id="PS50126">
    <property type="entry name" value="S1"/>
    <property type="match status" value="1"/>
</dbReference>
<dbReference type="SMART" id="SM00357">
    <property type="entry name" value="CSP"/>
    <property type="match status" value="1"/>
</dbReference>
<comment type="similarity">
    <text evidence="8">Belongs to the RNR ribonuclease family. RNase R subfamily.</text>
</comment>
<dbReference type="KEGG" id="slim:SCL_1309"/>
<dbReference type="PANTHER" id="PTHR23355:SF9">
    <property type="entry name" value="DIS3-LIKE EXONUCLEASE 2"/>
    <property type="match status" value="1"/>
</dbReference>
<dbReference type="RefSeq" id="WP_096360453.1">
    <property type="nucleotide sequence ID" value="NZ_AP014879.1"/>
</dbReference>
<dbReference type="InterPro" id="IPR001900">
    <property type="entry name" value="RNase_II/R"/>
</dbReference>
<evidence type="ECO:0000256" key="7">
    <source>
        <dbReference type="ARBA" id="ARBA00022884"/>
    </source>
</evidence>
<dbReference type="InterPro" id="IPR012340">
    <property type="entry name" value="NA-bd_OB-fold"/>
</dbReference>
<name>A0A1B4XFN9_9GAMM</name>
<dbReference type="Pfam" id="PF17876">
    <property type="entry name" value="CSD2"/>
    <property type="match status" value="1"/>
</dbReference>
<organism evidence="11 12">
    <name type="scientific">Sulfuricaulis limicola</name>
    <dbReference type="NCBI Taxonomy" id="1620215"/>
    <lineage>
        <taxon>Bacteria</taxon>
        <taxon>Pseudomonadati</taxon>
        <taxon>Pseudomonadota</taxon>
        <taxon>Gammaproteobacteria</taxon>
        <taxon>Acidiferrobacterales</taxon>
        <taxon>Acidiferrobacteraceae</taxon>
        <taxon>Sulfuricaulis</taxon>
    </lineage>
</organism>
<dbReference type="HAMAP" id="MF_01895">
    <property type="entry name" value="RNase_R"/>
    <property type="match status" value="1"/>
</dbReference>
<dbReference type="GO" id="GO:0008859">
    <property type="term" value="F:exoribonuclease II activity"/>
    <property type="evidence" value="ECO:0007669"/>
    <property type="project" value="UniProtKB-UniRule"/>
</dbReference>
<protein>
    <recommendedName>
        <fullName evidence="8">Ribonuclease R</fullName>
        <shortName evidence="8">RNase R</shortName>
        <ecNumber evidence="8">3.1.13.1</ecNumber>
    </recommendedName>
</protein>
<evidence type="ECO:0000256" key="5">
    <source>
        <dbReference type="ARBA" id="ARBA00022801"/>
    </source>
</evidence>
<dbReference type="InterPro" id="IPR040476">
    <property type="entry name" value="CSD2"/>
</dbReference>
<dbReference type="InterPro" id="IPR003029">
    <property type="entry name" value="S1_domain"/>
</dbReference>
<dbReference type="InterPro" id="IPR050180">
    <property type="entry name" value="RNR_Ribonuclease"/>
</dbReference>
<feature type="region of interest" description="Disordered" evidence="9">
    <location>
        <begin position="1"/>
        <end position="25"/>
    </location>
</feature>
<dbReference type="Pfam" id="PF00773">
    <property type="entry name" value="RNB"/>
    <property type="match status" value="1"/>
</dbReference>
<keyword evidence="3 8" id="KW-0963">Cytoplasm</keyword>
<gene>
    <name evidence="8" type="primary">rnr</name>
    <name evidence="11" type="ORF">SCL_1309</name>
</gene>
<evidence type="ECO:0000256" key="2">
    <source>
        <dbReference type="ARBA" id="ARBA00004496"/>
    </source>
</evidence>
<dbReference type="FunFam" id="2.40.50.140:FF:000213">
    <property type="entry name" value="Ribonuclease R"/>
    <property type="match status" value="1"/>
</dbReference>
<dbReference type="FunCoup" id="A0A1B4XFN9">
    <property type="interactions" value="492"/>
</dbReference>
<dbReference type="Gene3D" id="2.40.50.140">
    <property type="entry name" value="Nucleic acid-binding proteins"/>
    <property type="match status" value="2"/>
</dbReference>
<dbReference type="GO" id="GO:0003723">
    <property type="term" value="F:RNA binding"/>
    <property type="evidence" value="ECO:0007669"/>
    <property type="project" value="UniProtKB-UniRule"/>
</dbReference>
<dbReference type="SMART" id="SM00955">
    <property type="entry name" value="RNB"/>
    <property type="match status" value="1"/>
</dbReference>
<dbReference type="EC" id="3.1.13.1" evidence="8"/>
<evidence type="ECO:0000259" key="10">
    <source>
        <dbReference type="PROSITE" id="PS50126"/>
    </source>
</evidence>
<dbReference type="AlphaFoldDB" id="A0A1B4XFN9"/>
<feature type="region of interest" description="Disordered" evidence="9">
    <location>
        <begin position="727"/>
        <end position="759"/>
    </location>
</feature>
<comment type="catalytic activity">
    <reaction evidence="1 8">
        <text>Exonucleolytic cleavage in the 3'- to 5'-direction to yield nucleoside 5'-phosphates.</text>
        <dbReference type="EC" id="3.1.13.1"/>
    </reaction>
</comment>
<dbReference type="OrthoDB" id="9764149at2"/>
<dbReference type="PROSITE" id="PS01175">
    <property type="entry name" value="RIBONUCLEASE_II"/>
    <property type="match status" value="1"/>
</dbReference>
<keyword evidence="5 8" id="KW-0378">Hydrolase</keyword>